<dbReference type="InterPro" id="IPR008207">
    <property type="entry name" value="Sig_transdc_His_kin_Hpt_dom"/>
</dbReference>
<dbReference type="InterPro" id="IPR036641">
    <property type="entry name" value="HPT_dom_sf"/>
</dbReference>
<sequence length="257" mass="28606">MRHAATPAHWRQQCVLVVEDHCVFRAMMGWQLDKLGLSHHLVENGSSAMAAIACRRFDLVISDCQMPVMDGYSLARAIRQREQDLGCERVPIIALTGNLVHDDPQRCRDAGMDAWLLKPLALEPLRDMLMRWLPGERVALPSRSPGVSAPGWPTRASLVELFGSPQVVDQMLRSLLTEALLDTQALTHARNALDARLTAERLHRLVGSLAFLGGAGLESRGSALISEVRTHGVAFNQQKLEVFQRDLAAYLDYLREL</sequence>
<evidence type="ECO:0000256" key="4">
    <source>
        <dbReference type="PROSITE-ProRule" id="PRU00169"/>
    </source>
</evidence>
<keyword evidence="8" id="KW-1185">Reference proteome</keyword>
<dbReference type="Gene3D" id="3.40.50.2300">
    <property type="match status" value="1"/>
</dbReference>
<dbReference type="PROSITE" id="PS50894">
    <property type="entry name" value="HPT"/>
    <property type="match status" value="1"/>
</dbReference>
<feature type="modified residue" description="Phosphohistidine" evidence="3">
    <location>
        <position position="203"/>
    </location>
</feature>
<dbReference type="PANTHER" id="PTHR45339:SF5">
    <property type="entry name" value="HISTIDINE KINASE"/>
    <property type="match status" value="1"/>
</dbReference>
<reference evidence="7 8" key="1">
    <citation type="submission" date="2015-07" db="EMBL/GenBank/DDBJ databases">
        <title>Whole genome sequencing of endophytes isolated from poison ivy (Toxicodendron radicans).</title>
        <authorList>
            <person name="Tran P.N."/>
            <person name="Lee Y.P."/>
            <person name="Gan H.M."/>
            <person name="Savka M.A."/>
        </authorList>
    </citation>
    <scope>NUCLEOTIDE SEQUENCE [LARGE SCALE GENOMIC DNA]</scope>
    <source>
        <strain evidence="7 8">RIT-PI-g</strain>
    </source>
</reference>
<dbReference type="Proteomes" id="UP000037820">
    <property type="component" value="Unassembled WGS sequence"/>
</dbReference>
<dbReference type="InterPro" id="IPR011006">
    <property type="entry name" value="CheY-like_superfamily"/>
</dbReference>
<keyword evidence="1 4" id="KW-0597">Phosphoprotein</keyword>
<evidence type="ECO:0000256" key="2">
    <source>
        <dbReference type="ARBA" id="ARBA00023012"/>
    </source>
</evidence>
<dbReference type="SUPFAM" id="SSF52172">
    <property type="entry name" value="CheY-like"/>
    <property type="match status" value="1"/>
</dbReference>
<protein>
    <recommendedName>
        <fullName evidence="9">Response regulator receiver protein</fullName>
    </recommendedName>
</protein>
<gene>
    <name evidence="7" type="ORF">AEQ48_21340</name>
</gene>
<dbReference type="Pfam" id="PF00072">
    <property type="entry name" value="Response_reg"/>
    <property type="match status" value="1"/>
</dbReference>
<dbReference type="EMBL" id="LHOY01000034">
    <property type="protein sequence ID" value="KPG72359.1"/>
    <property type="molecule type" value="Genomic_DNA"/>
</dbReference>
<comment type="caution">
    <text evidence="7">The sequence shown here is derived from an EMBL/GenBank/DDBJ whole genome shotgun (WGS) entry which is preliminary data.</text>
</comment>
<evidence type="ECO:0000256" key="1">
    <source>
        <dbReference type="ARBA" id="ARBA00022553"/>
    </source>
</evidence>
<dbReference type="RefSeq" id="WP_056845469.1">
    <property type="nucleotide sequence ID" value="NZ_LHOY01000034.1"/>
</dbReference>
<dbReference type="SUPFAM" id="SSF47226">
    <property type="entry name" value="Histidine-containing phosphotransfer domain, HPT domain"/>
    <property type="match status" value="1"/>
</dbReference>
<evidence type="ECO:0000313" key="7">
    <source>
        <dbReference type="EMBL" id="KPG72359.1"/>
    </source>
</evidence>
<evidence type="ECO:0008006" key="9">
    <source>
        <dbReference type="Google" id="ProtNLM"/>
    </source>
</evidence>
<evidence type="ECO:0000313" key="8">
    <source>
        <dbReference type="Proteomes" id="UP000037820"/>
    </source>
</evidence>
<organism evidence="7 8">
    <name type="scientific">Pseudomonas libanensis</name>
    <dbReference type="NCBI Taxonomy" id="75588"/>
    <lineage>
        <taxon>Bacteria</taxon>
        <taxon>Pseudomonadati</taxon>
        <taxon>Pseudomonadota</taxon>
        <taxon>Gammaproteobacteria</taxon>
        <taxon>Pseudomonadales</taxon>
        <taxon>Pseudomonadaceae</taxon>
        <taxon>Pseudomonas</taxon>
    </lineage>
</organism>
<dbReference type="InterPro" id="IPR001789">
    <property type="entry name" value="Sig_transdc_resp-reg_receiver"/>
</dbReference>
<evidence type="ECO:0000259" key="5">
    <source>
        <dbReference type="PROSITE" id="PS50110"/>
    </source>
</evidence>
<feature type="domain" description="Response regulatory" evidence="5">
    <location>
        <begin position="14"/>
        <end position="133"/>
    </location>
</feature>
<feature type="domain" description="HPt" evidence="6">
    <location>
        <begin position="164"/>
        <end position="257"/>
    </location>
</feature>
<dbReference type="PROSITE" id="PS50110">
    <property type="entry name" value="RESPONSE_REGULATORY"/>
    <property type="match status" value="1"/>
</dbReference>
<dbReference type="SMART" id="SM00448">
    <property type="entry name" value="REC"/>
    <property type="match status" value="1"/>
</dbReference>
<keyword evidence="2" id="KW-0902">Two-component regulatory system</keyword>
<feature type="modified residue" description="4-aspartylphosphate" evidence="4">
    <location>
        <position position="63"/>
    </location>
</feature>
<evidence type="ECO:0000256" key="3">
    <source>
        <dbReference type="PROSITE-ProRule" id="PRU00110"/>
    </source>
</evidence>
<proteinExistence type="predicted"/>
<evidence type="ECO:0000259" key="6">
    <source>
        <dbReference type="PROSITE" id="PS50894"/>
    </source>
</evidence>
<dbReference type="PANTHER" id="PTHR45339">
    <property type="entry name" value="HYBRID SIGNAL TRANSDUCTION HISTIDINE KINASE J"/>
    <property type="match status" value="1"/>
</dbReference>
<dbReference type="CDD" id="cd17546">
    <property type="entry name" value="REC_hyHK_CKI1_RcsC-like"/>
    <property type="match status" value="1"/>
</dbReference>
<accession>A0ABR5M2E3</accession>
<name>A0ABR5M2E3_9PSED</name>